<proteinExistence type="predicted"/>
<sequence>MRIGSQGGLGLARLPLLKGVSHTPRAVSRLLLRLRSLQAASSSLCSRSRPLFSVEGGERRKALVSSLAGNTNHIMSMGGKGVAGEGDGGGAPQFSLSIRDLLLAVQSLSRSKGAAPEETWLESLYQTERLISSCGAVDLQALCGIIRLLRNSAVLQAEARERLQAVVDAAANHVREVCASGDVSANTAAQAALAFGPVWDSSKELCFGLSVHGAPSGLTWEEGETPSVSSLQDTLRDAFVFCVRTSRATPPAVSVFSAALAARVASGFAVLDTEAIRVICRISRTHSPAFTVRQLARVVAAQGVFRQSSEEEVIAFLHEAARRLVERGACASSPASVSVEGFPEGGDGGLSEEGGEMGRAAALSSLSAADLVSVLVAFAKCKVYNEALFLSVASKLKTGAALKEMGPEELVGTAYAFGKFGSSQPVLMDYVCVEARKRLRSLSFGQMSQLLVSLAKTGSSNGPLVKRMATLLKRGVASAAIATAEETMENGPEKGKAVGVTPLLVVSPAFSETTANDVCNFAYGFSRFNVRDEKLFHSLASLILSPQTAHAPLAPNEEARQAPSSDTPGGERRASPWVSTQPPRLFSLSSEGLVHLVCSFAKANVAHDFFLKRLLTQIGHQIERRNFEPKHALDLLIACGRV</sequence>
<protein>
    <recommendedName>
        <fullName evidence="3">FAST kinase leucine-rich domain-containing protein</fullName>
    </recommendedName>
</protein>
<feature type="region of interest" description="Disordered" evidence="1">
    <location>
        <begin position="556"/>
        <end position="579"/>
    </location>
</feature>
<evidence type="ECO:0000256" key="1">
    <source>
        <dbReference type="SAM" id="MobiDB-lite"/>
    </source>
</evidence>
<name>A0A0G4HPB8_9ALVE</name>
<accession>A0A0G4HPB8</accession>
<organism evidence="2">
    <name type="scientific">Chromera velia CCMP2878</name>
    <dbReference type="NCBI Taxonomy" id="1169474"/>
    <lineage>
        <taxon>Eukaryota</taxon>
        <taxon>Sar</taxon>
        <taxon>Alveolata</taxon>
        <taxon>Colpodellida</taxon>
        <taxon>Chromeraceae</taxon>
        <taxon>Chromera</taxon>
    </lineage>
</organism>
<dbReference type="AlphaFoldDB" id="A0A0G4HPB8"/>
<evidence type="ECO:0008006" key="3">
    <source>
        <dbReference type="Google" id="ProtNLM"/>
    </source>
</evidence>
<dbReference type="EMBL" id="CDMZ01003336">
    <property type="protein sequence ID" value="CEM45993.1"/>
    <property type="molecule type" value="Genomic_DNA"/>
</dbReference>
<gene>
    <name evidence="2" type="ORF">Cvel_29690</name>
</gene>
<evidence type="ECO:0000313" key="2">
    <source>
        <dbReference type="EMBL" id="CEM45993.1"/>
    </source>
</evidence>
<reference evidence="2" key="1">
    <citation type="submission" date="2014-11" db="EMBL/GenBank/DDBJ databases">
        <authorList>
            <person name="Otto D Thomas"/>
            <person name="Naeem Raeece"/>
        </authorList>
    </citation>
    <scope>NUCLEOTIDE SEQUENCE</scope>
</reference>
<feature type="non-terminal residue" evidence="2">
    <location>
        <position position="642"/>
    </location>
</feature>